<dbReference type="FunFam" id="2.60.40.2310:FF:000001">
    <property type="entry name" value="Subtilisin-like protease SBT1.5"/>
    <property type="match status" value="1"/>
</dbReference>
<dbReference type="InterPro" id="IPR010259">
    <property type="entry name" value="S8pro/Inhibitor_I9"/>
</dbReference>
<dbReference type="Gene3D" id="3.50.30.30">
    <property type="match status" value="1"/>
</dbReference>
<dbReference type="PROSITE" id="PS00138">
    <property type="entry name" value="SUBTILASE_SER"/>
    <property type="match status" value="1"/>
</dbReference>
<dbReference type="FunFam" id="3.50.30.30:FF:000005">
    <property type="entry name" value="subtilisin-like protease SBT1.5"/>
    <property type="match status" value="1"/>
</dbReference>
<feature type="signal peptide" evidence="8">
    <location>
        <begin position="1"/>
        <end position="22"/>
    </location>
</feature>
<comment type="similarity">
    <text evidence="1 7">Belongs to the peptidase S8 family.</text>
</comment>
<dbReference type="GO" id="GO:0006508">
    <property type="term" value="P:proteolysis"/>
    <property type="evidence" value="ECO:0007669"/>
    <property type="project" value="UniProtKB-KW"/>
</dbReference>
<dbReference type="FunFam" id="3.30.70.80:FF:000002">
    <property type="entry name" value="Subtilisin-like protease SBT5.3"/>
    <property type="match status" value="1"/>
</dbReference>
<feature type="chain" id="PRO_5040108498" evidence="8">
    <location>
        <begin position="23"/>
        <end position="768"/>
    </location>
</feature>
<dbReference type="InterPro" id="IPR037045">
    <property type="entry name" value="S8pro/Inhibitor_I9_sf"/>
</dbReference>
<dbReference type="Pfam" id="PF05922">
    <property type="entry name" value="Inhibitor_I9"/>
    <property type="match status" value="1"/>
</dbReference>
<dbReference type="EMBL" id="JAKOGI010000012">
    <property type="protein sequence ID" value="KAJ8450929.1"/>
    <property type="molecule type" value="Genomic_DNA"/>
</dbReference>
<dbReference type="PANTHER" id="PTHR10795">
    <property type="entry name" value="PROPROTEIN CONVERTASE SUBTILISIN/KEXIN"/>
    <property type="match status" value="1"/>
</dbReference>
<evidence type="ECO:0000256" key="4">
    <source>
        <dbReference type="ARBA" id="ARBA00022801"/>
    </source>
</evidence>
<dbReference type="Gene3D" id="3.30.70.80">
    <property type="entry name" value="Peptidase S8 propeptide/proteinase inhibitor I9"/>
    <property type="match status" value="1"/>
</dbReference>
<gene>
    <name evidence="12" type="ORF">Cgig2_032554</name>
</gene>
<feature type="domain" description="Subtilisin-like protease fibronectin type-III" evidence="11">
    <location>
        <begin position="664"/>
        <end position="757"/>
    </location>
</feature>
<evidence type="ECO:0000256" key="1">
    <source>
        <dbReference type="ARBA" id="ARBA00011073"/>
    </source>
</evidence>
<dbReference type="AlphaFoldDB" id="A0A9Q1QQZ6"/>
<evidence type="ECO:0000256" key="3">
    <source>
        <dbReference type="ARBA" id="ARBA00022729"/>
    </source>
</evidence>
<dbReference type="Gene3D" id="2.60.40.2310">
    <property type="match status" value="1"/>
</dbReference>
<evidence type="ECO:0000259" key="9">
    <source>
        <dbReference type="Pfam" id="PF00082"/>
    </source>
</evidence>
<evidence type="ECO:0000313" key="13">
    <source>
        <dbReference type="Proteomes" id="UP001153076"/>
    </source>
</evidence>
<dbReference type="PRINTS" id="PR00723">
    <property type="entry name" value="SUBTILISIN"/>
</dbReference>
<dbReference type="InterPro" id="IPR036852">
    <property type="entry name" value="Peptidase_S8/S53_dom_sf"/>
</dbReference>
<feature type="domain" description="Peptidase S8/S53" evidence="9">
    <location>
        <begin position="134"/>
        <end position="585"/>
    </location>
</feature>
<feature type="domain" description="Inhibitor I9" evidence="10">
    <location>
        <begin position="30"/>
        <end position="108"/>
    </location>
</feature>
<dbReference type="InterPro" id="IPR015500">
    <property type="entry name" value="Peptidase_S8_subtilisin-rel"/>
</dbReference>
<dbReference type="Gene3D" id="3.40.50.200">
    <property type="entry name" value="Peptidase S8/S53 domain"/>
    <property type="match status" value="1"/>
</dbReference>
<keyword evidence="13" id="KW-1185">Reference proteome</keyword>
<reference evidence="12" key="1">
    <citation type="submission" date="2022-04" db="EMBL/GenBank/DDBJ databases">
        <title>Carnegiea gigantea Genome sequencing and assembly v2.</title>
        <authorList>
            <person name="Copetti D."/>
            <person name="Sanderson M.J."/>
            <person name="Burquez A."/>
            <person name="Wojciechowski M.F."/>
        </authorList>
    </citation>
    <scope>NUCLEOTIDE SEQUENCE</scope>
    <source>
        <strain evidence="12">SGP5-SGP5p</strain>
        <tissue evidence="12">Aerial part</tissue>
    </source>
</reference>
<dbReference type="InterPro" id="IPR041469">
    <property type="entry name" value="Subtilisin-like_FN3"/>
</dbReference>
<evidence type="ECO:0000256" key="6">
    <source>
        <dbReference type="PIRSR" id="PIRSR615500-1"/>
    </source>
</evidence>
<organism evidence="12 13">
    <name type="scientific">Carnegiea gigantea</name>
    <dbReference type="NCBI Taxonomy" id="171969"/>
    <lineage>
        <taxon>Eukaryota</taxon>
        <taxon>Viridiplantae</taxon>
        <taxon>Streptophyta</taxon>
        <taxon>Embryophyta</taxon>
        <taxon>Tracheophyta</taxon>
        <taxon>Spermatophyta</taxon>
        <taxon>Magnoliopsida</taxon>
        <taxon>eudicotyledons</taxon>
        <taxon>Gunneridae</taxon>
        <taxon>Pentapetalae</taxon>
        <taxon>Caryophyllales</taxon>
        <taxon>Cactineae</taxon>
        <taxon>Cactaceae</taxon>
        <taxon>Cactoideae</taxon>
        <taxon>Echinocereeae</taxon>
        <taxon>Carnegiea</taxon>
    </lineage>
</organism>
<dbReference type="Pfam" id="PF00082">
    <property type="entry name" value="Peptidase_S8"/>
    <property type="match status" value="1"/>
</dbReference>
<sequence length="768" mass="83082">MSFTYLCFVLLVLFIQEPFSFVFVNGSSKVHIVYMGETKHDNPQQVQDSHHEILADLLGSKEAAKLSLLYSYKHGFSGFAAILTKSQADLMRDFPGVVGVVQNRVLRVQTTRSWDFLHVKPQIAKGILSKAHLGAGSIIGVIDSGIWPESESFKDDGMEDIPSRWRGICQGGEQFNNSNFNKLSSFLPGSFQTLTKYCHRKIIGARWYVKGYEAELGSLNRSAGPEFLSPRDAVGHGTHTASTAAGALVEDANFAMLGKGLARGGAPRAWLAVYKVCWVNGACSSADILAAFDDAISDGVDVISLSLGSPPPLHTYVKDPVAIGSFHAVAKGITVVCAAGNSGPRPQTVTGIAPWLVTVAASTIDRAFPTAITLGNNKTVWGQSLVVGKDMNRFHSLAFGGYMGHSDGSMNCAPGSLDASLARGKVVLCFQSKTQRAWNVAVETVKKAKGLGLIFAQSPNKDVSFTSSFPVVLVDYTIGTYVLSYIDSASIEPVVKFRPTETVVARQISPEVAFFSSRGPSSLSPHVLKVPFASLLHSSYKNGIESGTSSACPHVSGILALLKSIHPTWSPAALKSAIVTTASIKDEYGQHIVAEGLPHKEADPFDYVGGHIEPNKAFDPGLIYDMKTSDYIHFLCLSGYQNSAIHLMTRAKVHCRKEKESILDLNLPSISVPELKKTLTVRRAVTNVGPAISVYKARVEPPPGVSVKIEPSVLCFNSTANKHKFKVTFTPQLRGRYSFGYLYWEDGLHVVQTALVVRTVIGSYYSET</sequence>
<dbReference type="InterPro" id="IPR023828">
    <property type="entry name" value="Peptidase_S8_Ser-AS"/>
</dbReference>
<dbReference type="Proteomes" id="UP001153076">
    <property type="component" value="Unassembled WGS sequence"/>
</dbReference>
<dbReference type="OrthoDB" id="206201at2759"/>
<evidence type="ECO:0000256" key="2">
    <source>
        <dbReference type="ARBA" id="ARBA00022670"/>
    </source>
</evidence>
<name>A0A9Q1QQZ6_9CARY</name>
<proteinExistence type="inferred from homology"/>
<evidence type="ECO:0000256" key="5">
    <source>
        <dbReference type="ARBA" id="ARBA00022825"/>
    </source>
</evidence>
<dbReference type="CDD" id="cd04852">
    <property type="entry name" value="Peptidases_S8_3"/>
    <property type="match status" value="1"/>
</dbReference>
<dbReference type="InterPro" id="IPR045051">
    <property type="entry name" value="SBT"/>
</dbReference>
<feature type="active site" description="Charge relay system" evidence="6 7">
    <location>
        <position position="143"/>
    </location>
</feature>
<evidence type="ECO:0000256" key="7">
    <source>
        <dbReference type="PROSITE-ProRule" id="PRU01240"/>
    </source>
</evidence>
<dbReference type="GO" id="GO:0004252">
    <property type="term" value="F:serine-type endopeptidase activity"/>
    <property type="evidence" value="ECO:0007669"/>
    <property type="project" value="UniProtKB-UniRule"/>
</dbReference>
<feature type="active site" description="Charge relay system" evidence="6 7">
    <location>
        <position position="549"/>
    </location>
</feature>
<evidence type="ECO:0000259" key="11">
    <source>
        <dbReference type="Pfam" id="PF17766"/>
    </source>
</evidence>
<keyword evidence="2 7" id="KW-0645">Protease</keyword>
<dbReference type="InterPro" id="IPR034197">
    <property type="entry name" value="Peptidases_S8_3"/>
</dbReference>
<evidence type="ECO:0000256" key="8">
    <source>
        <dbReference type="SAM" id="SignalP"/>
    </source>
</evidence>
<feature type="active site" description="Charge relay system" evidence="6 7">
    <location>
        <position position="236"/>
    </location>
</feature>
<evidence type="ECO:0000259" key="10">
    <source>
        <dbReference type="Pfam" id="PF05922"/>
    </source>
</evidence>
<dbReference type="PROSITE" id="PS51892">
    <property type="entry name" value="SUBTILASE"/>
    <property type="match status" value="1"/>
</dbReference>
<comment type="caution">
    <text evidence="12">The sequence shown here is derived from an EMBL/GenBank/DDBJ whole genome shotgun (WGS) entry which is preliminary data.</text>
</comment>
<evidence type="ECO:0000313" key="12">
    <source>
        <dbReference type="EMBL" id="KAJ8450929.1"/>
    </source>
</evidence>
<keyword evidence="3 8" id="KW-0732">Signal</keyword>
<dbReference type="Pfam" id="PF17766">
    <property type="entry name" value="fn3_6"/>
    <property type="match status" value="1"/>
</dbReference>
<dbReference type="SUPFAM" id="SSF52743">
    <property type="entry name" value="Subtilisin-like"/>
    <property type="match status" value="1"/>
</dbReference>
<dbReference type="InterPro" id="IPR000209">
    <property type="entry name" value="Peptidase_S8/S53_dom"/>
</dbReference>
<keyword evidence="5 7" id="KW-0720">Serine protease</keyword>
<protein>
    <submittedName>
        <fullName evidence="12">Uncharacterized protein</fullName>
    </submittedName>
</protein>
<keyword evidence="4 7" id="KW-0378">Hydrolase</keyword>
<accession>A0A9Q1QQZ6</accession>